<dbReference type="Proteomes" id="UP000542210">
    <property type="component" value="Unassembled WGS sequence"/>
</dbReference>
<dbReference type="RefSeq" id="WP_184890004.1">
    <property type="nucleotide sequence ID" value="NZ_BOOV01000055.1"/>
</dbReference>
<evidence type="ECO:0000256" key="1">
    <source>
        <dbReference type="SAM" id="MobiDB-lite"/>
    </source>
</evidence>
<dbReference type="SUPFAM" id="SSF47413">
    <property type="entry name" value="lambda repressor-like DNA-binding domains"/>
    <property type="match status" value="1"/>
</dbReference>
<accession>A0A7W7GDZ3</accession>
<feature type="compositionally biased region" description="Acidic residues" evidence="1">
    <location>
        <begin position="286"/>
        <end position="296"/>
    </location>
</feature>
<name>A0A7W7GDZ3_9ACTN</name>
<dbReference type="GO" id="GO:0003677">
    <property type="term" value="F:DNA binding"/>
    <property type="evidence" value="ECO:0007669"/>
    <property type="project" value="InterPro"/>
</dbReference>
<evidence type="ECO:0000259" key="2">
    <source>
        <dbReference type="PROSITE" id="PS50943"/>
    </source>
</evidence>
<dbReference type="InterPro" id="IPR001387">
    <property type="entry name" value="Cro/C1-type_HTH"/>
</dbReference>
<keyword evidence="4" id="KW-1185">Reference proteome</keyword>
<organism evidence="3 4">
    <name type="scientific">Sphaerisporangium siamense</name>
    <dbReference type="NCBI Taxonomy" id="795645"/>
    <lineage>
        <taxon>Bacteria</taxon>
        <taxon>Bacillati</taxon>
        <taxon>Actinomycetota</taxon>
        <taxon>Actinomycetes</taxon>
        <taxon>Streptosporangiales</taxon>
        <taxon>Streptosporangiaceae</taxon>
        <taxon>Sphaerisporangium</taxon>
    </lineage>
</organism>
<proteinExistence type="predicted"/>
<dbReference type="InterPro" id="IPR010982">
    <property type="entry name" value="Lambda_DNA-bd_dom_sf"/>
</dbReference>
<feature type="domain" description="HTH cro/C1-type" evidence="2">
    <location>
        <begin position="19"/>
        <end position="79"/>
    </location>
</feature>
<dbReference type="EMBL" id="JACHND010000002">
    <property type="protein sequence ID" value="MBB4706147.1"/>
    <property type="molecule type" value="Genomic_DNA"/>
</dbReference>
<sequence>MEHSMEWAGRIARDVGERVQQARRRQRMSAQALADRCAELGLPMDRSVIAKLERGLRQGVSLAEVLVMARALEVPPLQLMLPIGHAVTAEVLPGVTVDTWQAAQWIEGSAPFPTDRGDDERGVTSPAGDWSHGAAAVRLWREHATAVALWRDRIWLADRLRQDAARNWKVADELRAQQHDPAASEADRALASQRISAVTTRASELLRQAESFEQLALYHEGKLRELRQQMRQADIALPLLKDEPFLGHVDTEPPASELERVLARRLADQDRKRHEGGAVGWREKDDEGGDLELELL</sequence>
<dbReference type="PROSITE" id="PS50943">
    <property type="entry name" value="HTH_CROC1"/>
    <property type="match status" value="1"/>
</dbReference>
<dbReference type="Gene3D" id="1.10.260.40">
    <property type="entry name" value="lambda repressor-like DNA-binding domains"/>
    <property type="match status" value="1"/>
</dbReference>
<reference evidence="3 4" key="1">
    <citation type="submission" date="2020-08" db="EMBL/GenBank/DDBJ databases">
        <title>Sequencing the genomes of 1000 actinobacteria strains.</title>
        <authorList>
            <person name="Klenk H.-P."/>
        </authorList>
    </citation>
    <scope>NUCLEOTIDE SEQUENCE [LARGE SCALE GENOMIC DNA]</scope>
    <source>
        <strain evidence="3 4">DSM 45784</strain>
    </source>
</reference>
<dbReference type="SMART" id="SM00530">
    <property type="entry name" value="HTH_XRE"/>
    <property type="match status" value="1"/>
</dbReference>
<comment type="caution">
    <text evidence="3">The sequence shown here is derived from an EMBL/GenBank/DDBJ whole genome shotgun (WGS) entry which is preliminary data.</text>
</comment>
<evidence type="ECO:0000313" key="4">
    <source>
        <dbReference type="Proteomes" id="UP000542210"/>
    </source>
</evidence>
<evidence type="ECO:0000313" key="3">
    <source>
        <dbReference type="EMBL" id="MBB4706147.1"/>
    </source>
</evidence>
<feature type="compositionally biased region" description="Basic and acidic residues" evidence="1">
    <location>
        <begin position="267"/>
        <end position="285"/>
    </location>
</feature>
<protein>
    <submittedName>
        <fullName evidence="3">Transcriptional regulator with XRE-family HTH domain</fullName>
    </submittedName>
</protein>
<gene>
    <name evidence="3" type="ORF">BJ982_007777</name>
</gene>
<dbReference type="AlphaFoldDB" id="A0A7W7GDZ3"/>
<feature type="region of interest" description="Disordered" evidence="1">
    <location>
        <begin position="267"/>
        <end position="296"/>
    </location>
</feature>